<dbReference type="EMBL" id="CM004397">
    <property type="protein sequence ID" value="KAG8644708.1"/>
    <property type="molecule type" value="Genomic_DNA"/>
</dbReference>
<evidence type="ECO:0000313" key="2">
    <source>
        <dbReference type="Proteomes" id="UP000091857"/>
    </source>
</evidence>
<proteinExistence type="predicted"/>
<protein>
    <submittedName>
        <fullName evidence="1">Uncharacterized protein</fullName>
    </submittedName>
</protein>
<accession>A0ACB7GYL4</accession>
<reference evidence="2" key="1">
    <citation type="journal article" date="2016" name="Nat. Biotechnol.">
        <title>Sequencing wild and cultivated cassava and related species reveals extensive interspecific hybridization and genetic diversity.</title>
        <authorList>
            <person name="Bredeson J.V."/>
            <person name="Lyons J.B."/>
            <person name="Prochnik S.E."/>
            <person name="Wu G.A."/>
            <person name="Ha C.M."/>
            <person name="Edsinger-Gonzales E."/>
            <person name="Grimwood J."/>
            <person name="Schmutz J."/>
            <person name="Rabbi I.Y."/>
            <person name="Egesi C."/>
            <person name="Nauluvula P."/>
            <person name="Lebot V."/>
            <person name="Ndunguru J."/>
            <person name="Mkamilo G."/>
            <person name="Bart R.S."/>
            <person name="Setter T.L."/>
            <person name="Gleadow R.M."/>
            <person name="Kulakow P."/>
            <person name="Ferguson M.E."/>
            <person name="Rounsley S."/>
            <person name="Rokhsar D.S."/>
        </authorList>
    </citation>
    <scope>NUCLEOTIDE SEQUENCE [LARGE SCALE GENOMIC DNA]</scope>
    <source>
        <strain evidence="2">cv. AM560-2</strain>
    </source>
</reference>
<sequence length="124" mass="14426">MYLYAEDIPLLPHFNLQLQFLTLTLSLTSGTEAKTMKQSFYNSLLLILLLFLFYSSKLNARHMPSKDGKEEVNLNAMMISSEESLLQMELMGLEMCENGDEECFKRRIVSEAHLDYIYTQHHKP</sequence>
<keyword evidence="2" id="KW-1185">Reference proteome</keyword>
<dbReference type="Proteomes" id="UP000091857">
    <property type="component" value="Chromosome 11"/>
</dbReference>
<evidence type="ECO:0000313" key="1">
    <source>
        <dbReference type="EMBL" id="KAG8644708.1"/>
    </source>
</evidence>
<gene>
    <name evidence="1" type="ORF">MANES_11G157100v8</name>
</gene>
<name>A0ACB7GYL4_MANES</name>
<organism evidence="1 2">
    <name type="scientific">Manihot esculenta</name>
    <name type="common">Cassava</name>
    <name type="synonym">Jatropha manihot</name>
    <dbReference type="NCBI Taxonomy" id="3983"/>
    <lineage>
        <taxon>Eukaryota</taxon>
        <taxon>Viridiplantae</taxon>
        <taxon>Streptophyta</taxon>
        <taxon>Embryophyta</taxon>
        <taxon>Tracheophyta</taxon>
        <taxon>Spermatophyta</taxon>
        <taxon>Magnoliopsida</taxon>
        <taxon>eudicotyledons</taxon>
        <taxon>Gunneridae</taxon>
        <taxon>Pentapetalae</taxon>
        <taxon>rosids</taxon>
        <taxon>fabids</taxon>
        <taxon>Malpighiales</taxon>
        <taxon>Euphorbiaceae</taxon>
        <taxon>Crotonoideae</taxon>
        <taxon>Manihoteae</taxon>
        <taxon>Manihot</taxon>
    </lineage>
</organism>
<comment type="caution">
    <text evidence="1">The sequence shown here is derived from an EMBL/GenBank/DDBJ whole genome shotgun (WGS) entry which is preliminary data.</text>
</comment>